<organism evidence="4 5">
    <name type="scientific">Meloidogyne incognita</name>
    <name type="common">Southern root-knot nematode worm</name>
    <name type="synonym">Oxyuris incognita</name>
    <dbReference type="NCBI Taxonomy" id="6306"/>
    <lineage>
        <taxon>Eukaryota</taxon>
        <taxon>Metazoa</taxon>
        <taxon>Ecdysozoa</taxon>
        <taxon>Nematoda</taxon>
        <taxon>Chromadorea</taxon>
        <taxon>Rhabditida</taxon>
        <taxon>Tylenchina</taxon>
        <taxon>Tylenchomorpha</taxon>
        <taxon>Tylenchoidea</taxon>
        <taxon>Meloidogynidae</taxon>
        <taxon>Meloidogyninae</taxon>
        <taxon>Meloidogyne</taxon>
        <taxon>Meloidogyne incognita group</taxon>
    </lineage>
</organism>
<dbReference type="WBParaSite" id="Minc3s01978g27559">
    <property type="protein sequence ID" value="Minc3s01978g27559"/>
    <property type="gene ID" value="Minc3s01978g27559"/>
</dbReference>
<sequence length="203" mass="23477">MNLPPSKQLIYLIFSPLIIFPYPFPLIPLGTSEYPHKSTLSKSINLKCDVNEYELDYGRCKNGGFPDPLNDCKCRCPDGYGGDDCTEYEYNNCRVIKLTAKVKKQYISADFGRGKCFFAMKLEKADDKIQAKRITIKIEKLEGFDCRYPWSNNYIEIKYRKDKSAFHFLLLTTPLFTSWLVGISHTQADLPASYLRLCLLLYF</sequence>
<reference evidence="5" key="1">
    <citation type="submission" date="2022-11" db="UniProtKB">
        <authorList>
            <consortium name="WormBaseParasite"/>
        </authorList>
    </citation>
    <scope>IDENTIFICATION</scope>
</reference>
<proteinExistence type="predicted"/>
<name>A0A914MLX8_MELIC</name>
<feature type="transmembrane region" description="Helical" evidence="1">
    <location>
        <begin position="9"/>
        <end position="27"/>
    </location>
</feature>
<protein>
    <submittedName>
        <fullName evidence="5">EGF-like domain-containing protein</fullName>
    </submittedName>
</protein>
<dbReference type="PROSITE" id="PS01186">
    <property type="entry name" value="EGF_2"/>
    <property type="match status" value="1"/>
</dbReference>
<evidence type="ECO:0000313" key="5">
    <source>
        <dbReference type="WBParaSite" id="Minc3s01978g27559"/>
    </source>
</evidence>
<dbReference type="Proteomes" id="UP000887563">
    <property type="component" value="Unplaced"/>
</dbReference>
<keyword evidence="1" id="KW-0812">Transmembrane</keyword>
<dbReference type="InterPro" id="IPR000742">
    <property type="entry name" value="EGF"/>
</dbReference>
<accession>A0A914MLX8</accession>
<evidence type="ECO:0000259" key="2">
    <source>
        <dbReference type="PROSITE" id="PS00022"/>
    </source>
</evidence>
<evidence type="ECO:0000256" key="1">
    <source>
        <dbReference type="SAM" id="Phobius"/>
    </source>
</evidence>
<keyword evidence="4" id="KW-1185">Reference proteome</keyword>
<dbReference type="PROSITE" id="PS00022">
    <property type="entry name" value="EGF_1"/>
    <property type="match status" value="1"/>
</dbReference>
<keyword evidence="1" id="KW-0472">Membrane</keyword>
<keyword evidence="1" id="KW-1133">Transmembrane helix</keyword>
<evidence type="ECO:0000313" key="4">
    <source>
        <dbReference type="Proteomes" id="UP000887563"/>
    </source>
</evidence>
<dbReference type="AlphaFoldDB" id="A0A914MLX8"/>
<feature type="domain" description="EGF-like" evidence="2 3">
    <location>
        <begin position="74"/>
        <end position="85"/>
    </location>
</feature>
<evidence type="ECO:0000259" key="3">
    <source>
        <dbReference type="PROSITE" id="PS01186"/>
    </source>
</evidence>